<dbReference type="RefSeq" id="WP_052420495.1">
    <property type="nucleotide sequence ID" value="NZ_JMCB01000018.1"/>
</dbReference>
<dbReference type="EMBL" id="JMCB01000018">
    <property type="protein sequence ID" value="KFE63214.1"/>
    <property type="molecule type" value="Genomic_DNA"/>
</dbReference>
<sequence length="353" mass="38053">MSTARALAWQQLRQSGGRLLLSVVLLVSGCVPVHGTAPALLFNPSITPLDFQHRPRGRKLRRLEKAQAPRPEDCPIVPQGWPARAGSDEEVLAPLLACGSAAGFLQVQSSVDMAQVLQGLGDWSAVRLGALGPLRDSRAAEVLTLKRASFLLRATEDYGAYAQVFALFIIHSACDDELRGLLTLLAREKQLTQTLGTMPVALRELERRGLPLSSFAERGEQAGDVLRGLGRAGREALNTSPVSDGSRYLRMSAQAQQMPWPYQQAQRQLEQALAQEHHAPGPMALGAFDQLTFGVPLGFYLLGAGTVHGLQSLEQGQYEQAAREERLSRLPAHASGALGRGQLRQGPLALGGL</sequence>
<protein>
    <recommendedName>
        <fullName evidence="3">Lipoprotein</fullName>
    </recommendedName>
</protein>
<comment type="caution">
    <text evidence="1">The sequence shown here is derived from an EMBL/GenBank/DDBJ whole genome shotgun (WGS) entry which is preliminary data.</text>
</comment>
<accession>A0A085W6A1</accession>
<dbReference type="PATRIC" id="fig|394096.3.peg.7135"/>
<keyword evidence="2" id="KW-1185">Reference proteome</keyword>
<evidence type="ECO:0000313" key="1">
    <source>
        <dbReference type="EMBL" id="KFE63214.1"/>
    </source>
</evidence>
<name>A0A085W6A1_9BACT</name>
<organism evidence="1 2">
    <name type="scientific">Hyalangium minutum</name>
    <dbReference type="NCBI Taxonomy" id="394096"/>
    <lineage>
        <taxon>Bacteria</taxon>
        <taxon>Pseudomonadati</taxon>
        <taxon>Myxococcota</taxon>
        <taxon>Myxococcia</taxon>
        <taxon>Myxococcales</taxon>
        <taxon>Cystobacterineae</taxon>
        <taxon>Archangiaceae</taxon>
        <taxon>Hyalangium</taxon>
    </lineage>
</organism>
<dbReference type="Proteomes" id="UP000028725">
    <property type="component" value="Unassembled WGS sequence"/>
</dbReference>
<evidence type="ECO:0000313" key="2">
    <source>
        <dbReference type="Proteomes" id="UP000028725"/>
    </source>
</evidence>
<proteinExistence type="predicted"/>
<reference evidence="1 2" key="1">
    <citation type="submission" date="2014-04" db="EMBL/GenBank/DDBJ databases">
        <title>Genome assembly of Hyalangium minutum DSM 14724.</title>
        <authorList>
            <person name="Sharma G."/>
            <person name="Subramanian S."/>
        </authorList>
    </citation>
    <scope>NUCLEOTIDE SEQUENCE [LARGE SCALE GENOMIC DNA]</scope>
    <source>
        <strain evidence="1 2">DSM 14724</strain>
    </source>
</reference>
<dbReference type="AlphaFoldDB" id="A0A085W6A1"/>
<dbReference type="STRING" id="394096.DB31_2807"/>
<dbReference type="PROSITE" id="PS51257">
    <property type="entry name" value="PROKAR_LIPOPROTEIN"/>
    <property type="match status" value="1"/>
</dbReference>
<gene>
    <name evidence="1" type="ORF">DB31_2807</name>
</gene>
<evidence type="ECO:0008006" key="3">
    <source>
        <dbReference type="Google" id="ProtNLM"/>
    </source>
</evidence>